<evidence type="ECO:0000313" key="1">
    <source>
        <dbReference type="EMBL" id="OQD59322.1"/>
    </source>
</evidence>
<dbReference type="Proteomes" id="UP000191661">
    <property type="component" value="Unassembled WGS sequence"/>
</dbReference>
<gene>
    <name evidence="1" type="ORF">MBBAR_4c00470</name>
</gene>
<comment type="caution">
    <text evidence="1">The sequence shown here is derived from an EMBL/GenBank/DDBJ whole genome shotgun (WGS) entry which is preliminary data.</text>
</comment>
<dbReference type="EMBL" id="JXMW01000004">
    <property type="protein sequence ID" value="OQD59322.1"/>
    <property type="molecule type" value="Genomic_DNA"/>
</dbReference>
<name>A0A1V6N3W7_METAZ</name>
<reference evidence="1 2" key="1">
    <citation type="submission" date="2014-12" db="EMBL/GenBank/DDBJ databases">
        <title>Genome sequence of Methanobrevibacter arboriphilicus DH1, DSM1125.</title>
        <authorList>
            <person name="Poehlein A."/>
            <person name="Thauer R.K."/>
            <person name="Seedorf H."/>
            <person name="Daniel R."/>
        </authorList>
    </citation>
    <scope>NUCLEOTIDE SEQUENCE [LARGE SCALE GENOMIC DNA]</scope>
    <source>
        <strain evidence="1 2">DH1</strain>
    </source>
</reference>
<organism evidence="1 2">
    <name type="scientific">Methanobrevibacter arboriphilus JCM 13429 = DSM 1125</name>
    <dbReference type="NCBI Taxonomy" id="1300164"/>
    <lineage>
        <taxon>Archaea</taxon>
        <taxon>Methanobacteriati</taxon>
        <taxon>Methanobacteriota</taxon>
        <taxon>Methanomada group</taxon>
        <taxon>Methanobacteria</taxon>
        <taxon>Methanobacteriales</taxon>
        <taxon>Methanobacteriaceae</taxon>
        <taxon>Methanobrevibacter</taxon>
    </lineage>
</organism>
<sequence>MSEEVGKGKVIDVMNNYNISDIVVKGKFFTAKLDDKNDFDKIKKLGKFDVKLNSGRMLFDCEIDNQTLSEEGCIIRGYFIKFE</sequence>
<protein>
    <submittedName>
        <fullName evidence="1">Uncharacterized protein</fullName>
    </submittedName>
</protein>
<accession>A0A1V6N3W7</accession>
<evidence type="ECO:0000313" key="2">
    <source>
        <dbReference type="Proteomes" id="UP000191661"/>
    </source>
</evidence>
<dbReference type="OrthoDB" id="372489at2157"/>
<keyword evidence="2" id="KW-1185">Reference proteome</keyword>
<proteinExistence type="predicted"/>
<dbReference type="AlphaFoldDB" id="A0A1V6N3W7"/>
<dbReference type="RefSeq" id="WP_080459822.1">
    <property type="nucleotide sequence ID" value="NZ_BBET01000030.1"/>
</dbReference>